<dbReference type="OrthoDB" id="4760524at2759"/>
<dbReference type="SUPFAM" id="SSF52540">
    <property type="entry name" value="P-loop containing nucleoside triphosphate hydrolases"/>
    <property type="match status" value="1"/>
</dbReference>
<protein>
    <submittedName>
        <fullName evidence="4">Putative nwd2 protein</fullName>
    </submittedName>
</protein>
<proteinExistence type="predicted"/>
<feature type="compositionally biased region" description="Basic and acidic residues" evidence="2">
    <location>
        <begin position="1006"/>
        <end position="1019"/>
    </location>
</feature>
<keyword evidence="1" id="KW-0677">Repeat</keyword>
<name>A0A8H6XZE9_9AGAR</name>
<dbReference type="InterPro" id="IPR027417">
    <property type="entry name" value="P-loop_NTPase"/>
</dbReference>
<organism evidence="4 5">
    <name type="scientific">Mycena venus</name>
    <dbReference type="NCBI Taxonomy" id="2733690"/>
    <lineage>
        <taxon>Eukaryota</taxon>
        <taxon>Fungi</taxon>
        <taxon>Dikarya</taxon>
        <taxon>Basidiomycota</taxon>
        <taxon>Agaricomycotina</taxon>
        <taxon>Agaricomycetes</taxon>
        <taxon>Agaricomycetidae</taxon>
        <taxon>Agaricales</taxon>
        <taxon>Marasmiineae</taxon>
        <taxon>Mycenaceae</taxon>
        <taxon>Mycena</taxon>
    </lineage>
</organism>
<feature type="region of interest" description="Disordered" evidence="2">
    <location>
        <begin position="996"/>
        <end position="1019"/>
    </location>
</feature>
<gene>
    <name evidence="4" type="ORF">MVEN_01430700</name>
</gene>
<feature type="compositionally biased region" description="Acidic residues" evidence="2">
    <location>
        <begin position="314"/>
        <end position="339"/>
    </location>
</feature>
<feature type="compositionally biased region" description="Polar residues" evidence="2">
    <location>
        <begin position="94"/>
        <end position="106"/>
    </location>
</feature>
<feature type="domain" description="Nephrocystin 3-like N-terminal" evidence="3">
    <location>
        <begin position="339"/>
        <end position="485"/>
    </location>
</feature>
<evidence type="ECO:0000259" key="3">
    <source>
        <dbReference type="Pfam" id="PF24883"/>
    </source>
</evidence>
<evidence type="ECO:0000256" key="2">
    <source>
        <dbReference type="SAM" id="MobiDB-lite"/>
    </source>
</evidence>
<sequence length="1019" mass="115711">MAFFNNGSGFVFHGGSFYNAGGDVIVQDNQQLMIGAGELSGSRALDHGSTGNEPLAMGWHGWTEGASSSEQMHGDRTRVQAKRFSPYDIGSRTRPGSLQLSSQPNSYHPEDPIAASTSANYPHVEWGQYLEAIPGEILASGEHSRHPSELPSAAKASSTSVFAPAGVRLPDNSEPSSRHYSDTAHTPEFPPDIFRQQHLGNPTIHTQNYAQPHPGDDAAVFSPQARWQNAFPNYQQPTAFHNGTFVAGNVNNTMRNGESGLNILDRISALEASHDPADSLAQPRCHPKTRIKMQETLCKWCMDSEWSDEKSDTDSDESIDEVETDSDESIDEMETDSEDVEPSILWVHGPAGAGKSAIMTTLAQRLEDERRLGGAFFFKRGHPTRGNAKFLFGTIALQLAVNSPQLKFRISQAVEENPTLVRRSMGVQLRELILRPCTDLQSPPWTVIIDGLDECEGHDVQQEILRLIGDAAHQKIPLRFIVASRPEAHIREVWNASSLPCRYRKFNVEGCLDDVRIYLVAEFARIHSEHSTMATVPTPWPSPHVIDRLVRKSSGYFIYAKTVVKFVDDKNFRPIQRLKDIENLTGTGSQTMFDALDELYTQILCVVPQHHLVPMLRVLDNFGAALTTSEIDTLLGLEPGDAALSLRGLYSVLTFYEDRPSFSHASFSDFLRDPSRAGRFYTDESARLTELARSVLPLLSYTYQDRVKNRNRGLIRLWWKWNSLSRLLIRTEPSHELLPSLRAVNLDVLEPGATQDILPWLKRIQPPPEDLLRVWRDSDYVSDLRLSMRNDEDGLLPVPWRLISGQVMDQVAHVPLLLYIAGAMLWVDYINLIVLRHILNVSWDEFLTALCRLRPIMRSAEINMWRHNMCQLLAMIIHDWTTSHQGTWRANICSRLARGCIRVRKLIDNGDLPERGLWEDTIPWGLLIRASPICAELLRGVQEFVPPTIPRHYESIQQEHECYDVIMWLKGFPEPPLDEINRWHDLFWNERRAASERPEYNPPNDYEERWREWDQKYPE</sequence>
<dbReference type="AlphaFoldDB" id="A0A8H6XZE9"/>
<dbReference type="InterPro" id="IPR056884">
    <property type="entry name" value="NPHP3-like_N"/>
</dbReference>
<evidence type="ECO:0000313" key="4">
    <source>
        <dbReference type="EMBL" id="KAF7349087.1"/>
    </source>
</evidence>
<comment type="caution">
    <text evidence="4">The sequence shown here is derived from an EMBL/GenBank/DDBJ whole genome shotgun (WGS) entry which is preliminary data.</text>
</comment>
<dbReference type="EMBL" id="JACAZI010000011">
    <property type="protein sequence ID" value="KAF7349087.1"/>
    <property type="molecule type" value="Genomic_DNA"/>
</dbReference>
<accession>A0A8H6XZE9</accession>
<keyword evidence="5" id="KW-1185">Reference proteome</keyword>
<reference evidence="4" key="1">
    <citation type="submission" date="2020-05" db="EMBL/GenBank/DDBJ databases">
        <title>Mycena genomes resolve the evolution of fungal bioluminescence.</title>
        <authorList>
            <person name="Tsai I.J."/>
        </authorList>
    </citation>
    <scope>NUCLEOTIDE SEQUENCE</scope>
    <source>
        <strain evidence="4">CCC161011</strain>
    </source>
</reference>
<dbReference type="PANTHER" id="PTHR10039:SF17">
    <property type="entry name" value="FUNGAL STAND N-TERMINAL GOODBYE DOMAIN-CONTAINING PROTEIN-RELATED"/>
    <property type="match status" value="1"/>
</dbReference>
<dbReference type="Gene3D" id="3.40.50.300">
    <property type="entry name" value="P-loop containing nucleotide triphosphate hydrolases"/>
    <property type="match status" value="1"/>
</dbReference>
<feature type="region of interest" description="Disordered" evidence="2">
    <location>
        <begin position="306"/>
        <end position="339"/>
    </location>
</feature>
<dbReference type="Pfam" id="PF24883">
    <property type="entry name" value="NPHP3_N"/>
    <property type="match status" value="1"/>
</dbReference>
<feature type="region of interest" description="Disordered" evidence="2">
    <location>
        <begin position="141"/>
        <end position="188"/>
    </location>
</feature>
<dbReference type="Proteomes" id="UP000620124">
    <property type="component" value="Unassembled WGS sequence"/>
</dbReference>
<evidence type="ECO:0000256" key="1">
    <source>
        <dbReference type="ARBA" id="ARBA00022737"/>
    </source>
</evidence>
<dbReference type="PANTHER" id="PTHR10039">
    <property type="entry name" value="AMELOGENIN"/>
    <property type="match status" value="1"/>
</dbReference>
<evidence type="ECO:0000313" key="5">
    <source>
        <dbReference type="Proteomes" id="UP000620124"/>
    </source>
</evidence>
<feature type="region of interest" description="Disordered" evidence="2">
    <location>
        <begin position="63"/>
        <end position="115"/>
    </location>
</feature>